<reference evidence="2" key="2">
    <citation type="submission" date="2025-08" db="UniProtKB">
        <authorList>
            <consortium name="RefSeq"/>
        </authorList>
    </citation>
    <scope>IDENTIFICATION</scope>
    <source>
        <tissue evidence="2">Leaf</tissue>
    </source>
</reference>
<dbReference type="RefSeq" id="XP_018472848.2">
    <property type="nucleotide sequence ID" value="XM_018617346.2"/>
</dbReference>
<accession>A0A6J0MLR0</accession>
<dbReference type="Proteomes" id="UP000504610">
    <property type="component" value="Chromosome 1"/>
</dbReference>
<dbReference type="OrthoDB" id="1905256at2759"/>
<proteinExistence type="predicted"/>
<dbReference type="KEGG" id="rsz:108844130"/>
<dbReference type="GeneID" id="108844130"/>
<organism evidence="1 2">
    <name type="scientific">Raphanus sativus</name>
    <name type="common">Radish</name>
    <name type="synonym">Raphanus raphanistrum var. sativus</name>
    <dbReference type="NCBI Taxonomy" id="3726"/>
    <lineage>
        <taxon>Eukaryota</taxon>
        <taxon>Viridiplantae</taxon>
        <taxon>Streptophyta</taxon>
        <taxon>Embryophyta</taxon>
        <taxon>Tracheophyta</taxon>
        <taxon>Spermatophyta</taxon>
        <taxon>Magnoliopsida</taxon>
        <taxon>eudicotyledons</taxon>
        <taxon>Gunneridae</taxon>
        <taxon>Pentapetalae</taxon>
        <taxon>rosids</taxon>
        <taxon>malvids</taxon>
        <taxon>Brassicales</taxon>
        <taxon>Brassicaceae</taxon>
        <taxon>Brassiceae</taxon>
        <taxon>Raphanus</taxon>
    </lineage>
</organism>
<evidence type="ECO:0000313" key="1">
    <source>
        <dbReference type="Proteomes" id="UP000504610"/>
    </source>
</evidence>
<sequence>MEREYRSEQHRVDKWRKALDCVSGKIGLTFDDKSLSESDFIKNVVKEILKLLQAISSVQAENCLVKKLPLKGETSAMKSDSFISSKAQKGILMRPPEAKIKSFTGSNSFAPHEAIASGRGPTHTGKMRVTLQIPTEPSKKGLEFDKNIKKSSWYKW</sequence>
<name>A0A6J0MLR0_RAPSA</name>
<reference evidence="1" key="1">
    <citation type="journal article" date="2019" name="Database">
        <title>The radish genome database (RadishGD): an integrated information resource for radish genomics.</title>
        <authorList>
            <person name="Yu H.J."/>
            <person name="Baek S."/>
            <person name="Lee Y.J."/>
            <person name="Cho A."/>
            <person name="Mun J.H."/>
        </authorList>
    </citation>
    <scope>NUCLEOTIDE SEQUENCE [LARGE SCALE GENOMIC DNA]</scope>
    <source>
        <strain evidence="1">cv. WK10039</strain>
    </source>
</reference>
<dbReference type="Gene3D" id="3.40.50.10140">
    <property type="entry name" value="Toll/interleukin-1 receptor homology (TIR) domain"/>
    <property type="match status" value="1"/>
</dbReference>
<gene>
    <name evidence="2" type="primary">LOC108844130</name>
</gene>
<dbReference type="InterPro" id="IPR035897">
    <property type="entry name" value="Toll_tir_struct_dom_sf"/>
</dbReference>
<evidence type="ECO:0000313" key="2">
    <source>
        <dbReference type="RefSeq" id="XP_018472848.2"/>
    </source>
</evidence>
<keyword evidence="1" id="KW-1185">Reference proteome</keyword>
<dbReference type="AlphaFoldDB" id="A0A6J0MLR0"/>
<protein>
    <submittedName>
        <fullName evidence="2">Uncharacterized protein LOC108844130</fullName>
    </submittedName>
</protein>